<accession>A0ABU1F8I2</accession>
<name>A0ABU1F8I2_9RHOB</name>
<gene>
    <name evidence="1" type="ORF">RGD00_11180</name>
</gene>
<dbReference type="Proteomes" id="UP001247754">
    <property type="component" value="Unassembled WGS sequence"/>
</dbReference>
<proteinExistence type="predicted"/>
<dbReference type="EMBL" id="JAVKPH010000011">
    <property type="protein sequence ID" value="MDR5653172.1"/>
    <property type="molecule type" value="Genomic_DNA"/>
</dbReference>
<dbReference type="InterPro" id="IPR014543">
    <property type="entry name" value="UCP028291"/>
</dbReference>
<dbReference type="Pfam" id="PF09981">
    <property type="entry name" value="DUF2218"/>
    <property type="match status" value="1"/>
</dbReference>
<dbReference type="Gene3D" id="3.30.310.50">
    <property type="entry name" value="Alpha-D-phosphohexomutase, C-terminal domain"/>
    <property type="match status" value="1"/>
</dbReference>
<sequence>MTQDITGTAAVATAKASGYLQQLCKHFGHKIPVTFDAEAGEIVFPFGTCRLRAEDGALHLTAIAPDAERLAQLQDVIARHLLRFAFREDGMRVDWQAG</sequence>
<dbReference type="RefSeq" id="WP_310457414.1">
    <property type="nucleotide sequence ID" value="NZ_JAVKPH010000011.1"/>
</dbReference>
<comment type="caution">
    <text evidence="1">The sequence shown here is derived from an EMBL/GenBank/DDBJ whole genome shotgun (WGS) entry which is preliminary data.</text>
</comment>
<keyword evidence="2" id="KW-1185">Reference proteome</keyword>
<dbReference type="PIRSF" id="PIRSF028291">
    <property type="entry name" value="UCP028291"/>
    <property type="match status" value="1"/>
</dbReference>
<reference evidence="1 2" key="1">
    <citation type="submission" date="2023-09" db="EMBL/GenBank/DDBJ databases">
        <title>Xinfangfangia sedmenti sp. nov., isolated the sedment.</title>
        <authorList>
            <person name="Xu L."/>
        </authorList>
    </citation>
    <scope>NUCLEOTIDE SEQUENCE [LARGE SCALE GENOMIC DNA]</scope>
    <source>
        <strain evidence="1 2">LG-4</strain>
    </source>
</reference>
<evidence type="ECO:0000313" key="2">
    <source>
        <dbReference type="Proteomes" id="UP001247754"/>
    </source>
</evidence>
<organism evidence="1 2">
    <name type="scientific">Ruixingdingia sedimenti</name>
    <dbReference type="NCBI Taxonomy" id="3073604"/>
    <lineage>
        <taxon>Bacteria</taxon>
        <taxon>Pseudomonadati</taxon>
        <taxon>Pseudomonadota</taxon>
        <taxon>Alphaproteobacteria</taxon>
        <taxon>Rhodobacterales</taxon>
        <taxon>Paracoccaceae</taxon>
        <taxon>Ruixingdingia</taxon>
    </lineage>
</organism>
<protein>
    <submittedName>
        <fullName evidence="1">DUF2218 domain-containing protein</fullName>
    </submittedName>
</protein>
<evidence type="ECO:0000313" key="1">
    <source>
        <dbReference type="EMBL" id="MDR5653172.1"/>
    </source>
</evidence>